<feature type="compositionally biased region" description="Acidic residues" evidence="1">
    <location>
        <begin position="1042"/>
        <end position="1054"/>
    </location>
</feature>
<feature type="compositionally biased region" description="Basic and acidic residues" evidence="1">
    <location>
        <begin position="1201"/>
        <end position="1218"/>
    </location>
</feature>
<dbReference type="InterPro" id="IPR035892">
    <property type="entry name" value="C2_domain_sf"/>
</dbReference>
<organism evidence="3 4">
    <name type="scientific">Paratrimastix pyriformis</name>
    <dbReference type="NCBI Taxonomy" id="342808"/>
    <lineage>
        <taxon>Eukaryota</taxon>
        <taxon>Metamonada</taxon>
        <taxon>Preaxostyla</taxon>
        <taxon>Paratrimastigidae</taxon>
        <taxon>Paratrimastix</taxon>
    </lineage>
</organism>
<dbReference type="PROSITE" id="PS50004">
    <property type="entry name" value="C2"/>
    <property type="match status" value="1"/>
</dbReference>
<feature type="compositionally biased region" description="Basic and acidic residues" evidence="1">
    <location>
        <begin position="1133"/>
        <end position="1144"/>
    </location>
</feature>
<feature type="region of interest" description="Disordered" evidence="1">
    <location>
        <begin position="1644"/>
        <end position="1689"/>
    </location>
</feature>
<feature type="region of interest" description="Disordered" evidence="1">
    <location>
        <begin position="1945"/>
        <end position="1969"/>
    </location>
</feature>
<dbReference type="InterPro" id="IPR056431">
    <property type="entry name" value="C2CD5_YbjQ-rel_dom"/>
</dbReference>
<feature type="compositionally biased region" description="Low complexity" evidence="1">
    <location>
        <begin position="263"/>
        <end position="280"/>
    </location>
</feature>
<evidence type="ECO:0000259" key="2">
    <source>
        <dbReference type="PROSITE" id="PS50004"/>
    </source>
</evidence>
<name>A0ABQ8UT69_9EUKA</name>
<feature type="region of interest" description="Disordered" evidence="1">
    <location>
        <begin position="249"/>
        <end position="352"/>
    </location>
</feature>
<reference evidence="3" key="1">
    <citation type="journal article" date="2022" name="bioRxiv">
        <title>Genomics of Preaxostyla Flagellates Illuminates Evolutionary Transitions and the Path Towards Mitochondrial Loss.</title>
        <authorList>
            <person name="Novak L.V.F."/>
            <person name="Treitli S.C."/>
            <person name="Pyrih J."/>
            <person name="Halakuc P."/>
            <person name="Pipaliya S.V."/>
            <person name="Vacek V."/>
            <person name="Brzon O."/>
            <person name="Soukal P."/>
            <person name="Eme L."/>
            <person name="Dacks J.B."/>
            <person name="Karnkowska A."/>
            <person name="Elias M."/>
            <person name="Hampl V."/>
        </authorList>
    </citation>
    <scope>NUCLEOTIDE SEQUENCE</scope>
    <source>
        <strain evidence="3">RCP-MX</strain>
    </source>
</reference>
<dbReference type="SUPFAM" id="SSF49562">
    <property type="entry name" value="C2 domain (Calcium/lipid-binding domain, CaLB)"/>
    <property type="match status" value="1"/>
</dbReference>
<dbReference type="SMART" id="SM00239">
    <property type="entry name" value="C2"/>
    <property type="match status" value="1"/>
</dbReference>
<dbReference type="PANTHER" id="PTHR37412">
    <property type="entry name" value="C2 DOMAIN-CONTAINING PROTEIN 5"/>
    <property type="match status" value="1"/>
</dbReference>
<feature type="region of interest" description="Disordered" evidence="1">
    <location>
        <begin position="1809"/>
        <end position="1891"/>
    </location>
</feature>
<gene>
    <name evidence="3" type="ORF">PAPYR_2317</name>
</gene>
<dbReference type="PANTHER" id="PTHR37412:SF2">
    <property type="entry name" value="C2 DOMAIN-CONTAINING PROTEIN 5"/>
    <property type="match status" value="1"/>
</dbReference>
<feature type="compositionally biased region" description="Gly residues" evidence="1">
    <location>
        <begin position="1101"/>
        <end position="1111"/>
    </location>
</feature>
<evidence type="ECO:0000256" key="1">
    <source>
        <dbReference type="SAM" id="MobiDB-lite"/>
    </source>
</evidence>
<feature type="compositionally biased region" description="Pro residues" evidence="1">
    <location>
        <begin position="641"/>
        <end position="659"/>
    </location>
</feature>
<dbReference type="Pfam" id="PF23025">
    <property type="entry name" value="YbjQ_2"/>
    <property type="match status" value="3"/>
</dbReference>
<feature type="compositionally biased region" description="Low complexity" evidence="1">
    <location>
        <begin position="287"/>
        <end position="349"/>
    </location>
</feature>
<dbReference type="InterPro" id="IPR057815">
    <property type="entry name" value="C2CD5_C"/>
</dbReference>
<feature type="compositionally biased region" description="Basic residues" evidence="1">
    <location>
        <begin position="578"/>
        <end position="591"/>
    </location>
</feature>
<feature type="region of interest" description="Disordered" evidence="1">
    <location>
        <begin position="2203"/>
        <end position="2249"/>
    </location>
</feature>
<proteinExistence type="predicted"/>
<feature type="region of interest" description="Disordered" evidence="1">
    <location>
        <begin position="1416"/>
        <end position="1445"/>
    </location>
</feature>
<feature type="region of interest" description="Disordered" evidence="1">
    <location>
        <begin position="1478"/>
        <end position="1509"/>
    </location>
</feature>
<protein>
    <recommendedName>
        <fullName evidence="2">C2 domain-containing protein</fullName>
    </recommendedName>
</protein>
<feature type="region of interest" description="Disordered" evidence="1">
    <location>
        <begin position="985"/>
        <end position="1005"/>
    </location>
</feature>
<feature type="compositionally biased region" description="Low complexity" evidence="1">
    <location>
        <begin position="682"/>
        <end position="703"/>
    </location>
</feature>
<dbReference type="Proteomes" id="UP001141327">
    <property type="component" value="Unassembled WGS sequence"/>
</dbReference>
<feature type="region of interest" description="Disordered" evidence="1">
    <location>
        <begin position="2286"/>
        <end position="2365"/>
    </location>
</feature>
<feature type="compositionally biased region" description="Basic and acidic residues" evidence="1">
    <location>
        <begin position="1078"/>
        <end position="1087"/>
    </location>
</feature>
<feature type="compositionally biased region" description="Low complexity" evidence="1">
    <location>
        <begin position="994"/>
        <end position="1005"/>
    </location>
</feature>
<dbReference type="InterPro" id="IPR038983">
    <property type="entry name" value="C2CD5"/>
</dbReference>
<keyword evidence="4" id="KW-1185">Reference proteome</keyword>
<accession>A0ABQ8UT69</accession>
<feature type="compositionally biased region" description="Gly residues" evidence="1">
    <location>
        <begin position="1064"/>
        <end position="1073"/>
    </location>
</feature>
<feature type="compositionally biased region" description="Basic residues" evidence="1">
    <location>
        <begin position="2209"/>
        <end position="2223"/>
    </location>
</feature>
<evidence type="ECO:0000313" key="3">
    <source>
        <dbReference type="EMBL" id="KAJ4461281.1"/>
    </source>
</evidence>
<dbReference type="EMBL" id="JAPMOS010000008">
    <property type="protein sequence ID" value="KAJ4461281.1"/>
    <property type="molecule type" value="Genomic_DNA"/>
</dbReference>
<feature type="domain" description="C2" evidence="2">
    <location>
        <begin position="1"/>
        <end position="111"/>
    </location>
</feature>
<sequence length="2365" mass="245574">MPAKLKVRVIEARNLPVMDRASNSTDAYVQVRFGNTLIMETPCIRRTLFPFWGADCRVEVPDDALLQEEPLEFKVWDKDYVSSDDVIGTVLVDLNAFFALEDESWQLSGWFPIADSTHGIRGELHISLKLESFMDPTSPTGIVFSTANVPPACWELSEIVGFVEELIAAEDPEPEWSGSRTATDARQLLFHRLSGRLRRRLGMAAQATGCNAVLGYQQHFDLEERTGLIVARGMGTACKVAVRSKASQQGQGQAPAAPPGPDVAPSVAVPQAGYPAAPVGAPGGPPTGVQTPELLSTESSLSSTSTSTSSSEPSEAEGPPGPASPSTTSSEDSSTSVESSPTSSSESSSGLSALHDRIGALYDLDQAPAAPQQPPEVAQWAQEEGALWAAAQQQGRRKTLDPGPLLRIDRHMRDVILVTLSAPPHPAAIGGYVSARAVKLVAKGQSVALDAGVRSEWWVQLREEIKARPHKPHLPTPSPCRRAQAHARRLACNAVLAYSEHVTLSGEVCVLSASGTAMYFDVAAINGAVLRQRREGPEQVLAAQRMALDLRAGERRLAREVHAVQKALKRGYLDERHHTIRIRRRRHRHRPPAAAPAPAAPPEAKQAADSDALPLPCDPPVLVKEPQGQPVLVPGCGAARSPPPSAGPSLPLPPPPPPLDLQAAPGLSSVSPKLASASGPHTPRTGPLPAPTGTAPAPATPASAPAPAPAPRPRKRSCRWMYRANASIARRTGAPEAGLADGDCGAAFGRLYQSLLGATADVTTAALAASGPAAAANGQPLIPSCAMFHAPYRPSLAPFPVRLLRCAGCRKAAVPEMVVSATEPPLSTDTQLPWCTVEARVCRAHRFTASGEANASLVSDILPFVEVDLHRQLVAKARLLGRNAIFGLDVQLALGATHIAAVATGTALFCNALPLPPALRVARTLATQDQADARMLEVQRRIERLSRRNRGLLQPVTPTSPEGRSGVPVLSSVLPALRAAMDPAELVPPPAAPQQPDDGTAGGSLLSGPGCSLCLRGDSAGSRPAAGEDDQGTLTLRPQDGGPEDPTAEPLDDEPAARPRPHGAHGGGGGEPGSAGAEEDRLMREDAQAGPTDASSAVDPRGGGAGGGAGPHPGHYARRAPRSPRGATSPSTERPRSRSCSSRDRTRRRSRSPSPMSSRSRKEHNSRSRSPSPAGRGDKAHARSLSPPRRKRSPEGGPDPDEGRTSSERHTSEGESARSVRSHHSQGTAMHEKAPAGAGPASEGAGGEGPEEPAAFGLMDPQERLEAAEAEAALREHQTAIDLRAPQGPLAGGPAARRHHHHLQHNFVEYDFNDLAELPDDPMDGIFLVEVDDDEDEATLATLIDPPLPAGLAVLSTGLPAPFARPTVCYVPPPPADPALLTPADTPPPAAAPGLAPMLLAQSSPGRAPLALADAPASSRSALQPPCTPQALTLRPAGPAAPPSHVPVQHLTAVMQDRLRGLARDVANLRVNLVAPDPHLSVLPPAPPSGLAPDMAGPPQAPSALGGSISGASLPSLSCPILPSATPALPPQLGSGPVMLGRPVPFRPLPMVMAAQLGALPVLPLPGPAAPAGLQMPAPPSAGSQGAAFAEMVQAQLDAALFRYRRMAPCVLSTLRWRLVLPGPGQVQLILVAAASAPEIAAAPTTTTTTSSSGALAASAASPSPMPGAVADTPLARAPSPPAGGLSAPIPVPALRSPIPAATSGLSSSSPAPPVAMGQLVSTWATLQWYRHLLGLPAAWGADQGGSALLQPLTRAVSWLQAHLPPSVAAAPCGGSAWPQPPLPQLPLQIRATSSSSLLARSLGASAMPPLATAQPPPPAWPVPFEAIPTPAPPSPASPSGRPIPLTHQQSSPAWFGRPGLPATESPHKAGGRPPKAPHPHRPHKHRHTRSLSHVPVVDLPVTPSAAAAAAATAATAAAAVSTEATAAPVCGSADLIPVAPVAPSTVPPPSAPPLSIGRQPSTPHSLTSSLAASVAPSVLGPWVAQACEVPLSGVVITPEVGSSALHATAPGVPTPITLIPRISARTHTRTLFFCSAHSTVLLVASHWSFDRQAAVPGQEIRRTVGPLALHLIREGTALREREDGQFVSLVLAEALASARAHVAALGANALVGFRIVECRCTQNLHKTQMHCVVSLLGDIVLTGPAAPAPAPVSPPPIGLLDRAFRCLSAAAWTYCYHAHHHRHPLACPVPAPAAAAMQAGLPLLGPKPTRRRPAGPLRRHRSALGGNQAGHRAPGHRHHRRRPSVATAHSAFRVHTPTAAHRHHRHHGPGSRGALLLREDVEEAFPSGGFGESAGHATTGGGGDQGAGDGSGSPLVRFRSGIRSNHHHRHRAAGSTRAHRRHHRQQHHRHASPHPEPFSPDTGG</sequence>
<feature type="compositionally biased region" description="Basic residues" evidence="1">
    <location>
        <begin position="1876"/>
        <end position="1891"/>
    </location>
</feature>
<dbReference type="Pfam" id="PF23128">
    <property type="entry name" value="YbjQ_4"/>
    <property type="match status" value="1"/>
</dbReference>
<feature type="region of interest" description="Disordered" evidence="1">
    <location>
        <begin position="575"/>
        <end position="716"/>
    </location>
</feature>
<feature type="compositionally biased region" description="Gly residues" evidence="1">
    <location>
        <begin position="2289"/>
        <end position="2312"/>
    </location>
</feature>
<feature type="region of interest" description="Disordered" evidence="1">
    <location>
        <begin position="1017"/>
        <end position="1256"/>
    </location>
</feature>
<dbReference type="Gene3D" id="2.60.40.150">
    <property type="entry name" value="C2 domain"/>
    <property type="match status" value="1"/>
</dbReference>
<feature type="region of interest" description="Disordered" evidence="1">
    <location>
        <begin position="949"/>
        <end position="968"/>
    </location>
</feature>
<dbReference type="InterPro" id="IPR000008">
    <property type="entry name" value="C2_dom"/>
</dbReference>
<feature type="compositionally biased region" description="Basic residues" evidence="1">
    <location>
        <begin position="2325"/>
        <end position="2353"/>
    </location>
</feature>
<comment type="caution">
    <text evidence="3">The sequence shown here is derived from an EMBL/GenBank/DDBJ whole genome shotgun (WGS) entry which is preliminary data.</text>
</comment>
<feature type="compositionally biased region" description="Basic residues" evidence="1">
    <location>
        <begin position="2234"/>
        <end position="2244"/>
    </location>
</feature>
<dbReference type="Pfam" id="PF00168">
    <property type="entry name" value="C2"/>
    <property type="match status" value="1"/>
</dbReference>
<evidence type="ECO:0000313" key="4">
    <source>
        <dbReference type="Proteomes" id="UP001141327"/>
    </source>
</evidence>